<dbReference type="WBParaSite" id="TMUE_2000008787.1">
    <property type="protein sequence ID" value="TMUE_2000008787.1"/>
    <property type="gene ID" value="WBGene00293204"/>
</dbReference>
<protein>
    <submittedName>
        <fullName evidence="3">Uncharacterized protein</fullName>
    </submittedName>
</protein>
<evidence type="ECO:0000313" key="2">
    <source>
        <dbReference type="Proteomes" id="UP000046395"/>
    </source>
</evidence>
<evidence type="ECO:0000313" key="3">
    <source>
        <dbReference type="WBParaSite" id="TMUE_2000008787.1"/>
    </source>
</evidence>
<dbReference type="AlphaFoldDB" id="A0A5S6QPI4"/>
<organism evidence="2 3">
    <name type="scientific">Trichuris muris</name>
    <name type="common">Mouse whipworm</name>
    <dbReference type="NCBI Taxonomy" id="70415"/>
    <lineage>
        <taxon>Eukaryota</taxon>
        <taxon>Metazoa</taxon>
        <taxon>Ecdysozoa</taxon>
        <taxon>Nematoda</taxon>
        <taxon>Enoplea</taxon>
        <taxon>Dorylaimia</taxon>
        <taxon>Trichinellida</taxon>
        <taxon>Trichuridae</taxon>
        <taxon>Trichuris</taxon>
    </lineage>
</organism>
<proteinExistence type="predicted"/>
<name>A0A5S6QPI4_TRIMR</name>
<evidence type="ECO:0000256" key="1">
    <source>
        <dbReference type="SAM" id="MobiDB-lite"/>
    </source>
</evidence>
<reference evidence="3" key="1">
    <citation type="submission" date="2019-12" db="UniProtKB">
        <authorList>
            <consortium name="WormBaseParasite"/>
        </authorList>
    </citation>
    <scope>IDENTIFICATION</scope>
</reference>
<feature type="compositionally biased region" description="Polar residues" evidence="1">
    <location>
        <begin position="311"/>
        <end position="325"/>
    </location>
</feature>
<accession>A0A5S6QPI4</accession>
<dbReference type="Proteomes" id="UP000046395">
    <property type="component" value="Unassembled WGS sequence"/>
</dbReference>
<feature type="region of interest" description="Disordered" evidence="1">
    <location>
        <begin position="1"/>
        <end position="31"/>
    </location>
</feature>
<feature type="region of interest" description="Disordered" evidence="1">
    <location>
        <begin position="290"/>
        <end position="325"/>
    </location>
</feature>
<keyword evidence="2" id="KW-1185">Reference proteome</keyword>
<sequence length="816" mass="90844">MRSFIMAPKRGHPTRNQATKGKRSREGKGQTDRTFVQAEVLFEYRHMMVIVAERSGSQFAGIMLRVDENLHSTPYGLSKYQFDVLKHSLNNPSRQELSPHKVSSVVHRHADRLAESTQPVRKSVKLGSVREKPSYEELWRRNEELEDLVYRLRQLRTGSRPLTTGNRSLLPVVKKRMMKRSQKPDTSQGRLREVRNTLMKNASSSNVEHVIPTSGTVKAARTFRIEEVVASRLDSPAVTASLAECSLIRKERSPRPVAETRDSIATSVSSIRRQAFLKASGEKLWRCVGKRHATDPPATNAKRSRDAPQETVPQSTELVPRNNQTRSDSCQIKKCPLGFVRREESSSSQYIVCSEDRTSVAAKLPTRTVVKRISLRGSFEYAAAAQTVFAGNRLYRSKAFSLEETSLTCAFKDVDRENTIITLKSLASSKRELSKCAAFANGGRKNKCCRRTASVKFGTKTALPCGTACGSCKHGSPASRSRRACNSLENVHEEPVYQMLPIKGSSLRTTSGLRGYEKLISLSKRTCQYAVVIRQKNFESASATFTETRVRLTKHLSHFGDTSLCVERTLPAGDAIAHRVDLFVENVNTCRNLRRCSLGNPLHTFQAVALSIVRNDSAAVSMTYGLHEIAAVGVENRCASKKASSLASLTDEQEAQRSKERLISSRDATVAKSLKKQCSKVHGSRLSFRRDHFEQTAASSQEQLEVPANRFPTDGQRNVTTFAVPANVIRNSVPLVSESRHNESHMSGSPRLTAPCVNQAVNRSSEQNVSLVSSRGAQENDRFPPDIRSDMCQDGQNRSVVHRPNIDNLNYTVKKG</sequence>